<proteinExistence type="predicted"/>
<dbReference type="Proteomes" id="UP000029692">
    <property type="component" value="Unassembled WGS sequence"/>
</dbReference>
<accession>A0A098QVY0</accession>
<dbReference type="EMBL" id="JNUP01000065">
    <property type="protein sequence ID" value="KGE71568.1"/>
    <property type="molecule type" value="Genomic_DNA"/>
</dbReference>
<protein>
    <recommendedName>
        <fullName evidence="4">Peptidase M30</fullName>
    </recommendedName>
</protein>
<dbReference type="eggNOG" id="ENOG502Z9CN">
    <property type="taxonomic scope" value="Bacteria"/>
</dbReference>
<gene>
    <name evidence="2" type="ORF">DC28_09765</name>
</gene>
<dbReference type="InterPro" id="IPR019501">
    <property type="entry name" value="Peptidase_M30_hyicolysin"/>
</dbReference>
<evidence type="ECO:0008006" key="4">
    <source>
        <dbReference type="Google" id="ProtNLM"/>
    </source>
</evidence>
<dbReference type="RefSeq" id="WP_037548015.1">
    <property type="nucleotide sequence ID" value="NZ_JNUP01000065.1"/>
</dbReference>
<dbReference type="PROSITE" id="PS51257">
    <property type="entry name" value="PROKAR_LIPOPROTEIN"/>
    <property type="match status" value="1"/>
</dbReference>
<evidence type="ECO:0000313" key="3">
    <source>
        <dbReference type="Proteomes" id="UP000029692"/>
    </source>
</evidence>
<dbReference type="OrthoDB" id="370434at2"/>
<dbReference type="STRING" id="1480694.DC28_09765"/>
<organism evidence="2 3">
    <name type="scientific">Spirochaeta lutea</name>
    <dbReference type="NCBI Taxonomy" id="1480694"/>
    <lineage>
        <taxon>Bacteria</taxon>
        <taxon>Pseudomonadati</taxon>
        <taxon>Spirochaetota</taxon>
        <taxon>Spirochaetia</taxon>
        <taxon>Spirochaetales</taxon>
        <taxon>Spirochaetaceae</taxon>
        <taxon>Spirochaeta</taxon>
    </lineage>
</organism>
<feature type="compositionally biased region" description="Polar residues" evidence="1">
    <location>
        <begin position="93"/>
        <end position="116"/>
    </location>
</feature>
<evidence type="ECO:0000313" key="2">
    <source>
        <dbReference type="EMBL" id="KGE71568.1"/>
    </source>
</evidence>
<dbReference type="Pfam" id="PF10460">
    <property type="entry name" value="Peptidase_M30"/>
    <property type="match status" value="1"/>
</dbReference>
<sequence length="593" mass="64842">MCRTPQPRGASPTPLSGGVFAGFLLLLLVLLAGCKPAMDPSRVEPLSADSLTFTYQPQKTTEILSVDLGSTPRDLYLVYSNTYPIAQAPPKVVSSSWGDSHAPASSRSGENSLNSGPPSPAPSRPRAIRGFPGQHAWRQDHPLPPPRAPVPSGASSRALSRSFAAESVGTATLAYTSYNGSSISLTLRLQKDVTTAFGTKRVNLWVDDAQWDGSGTGPVSLDTLEALQEAFLQDGQDNDIYDWLTAIFGEEYGGTGYVDYIAPQDTVDILLFDIDGDEHPVVGDGRMVGYYWAKDQHLDEAALRIYGRESHKRVIFVLDSWLAASPDPYWQKEVISTLAHEFQHMINFYQRYITLGQADAVWFDEMLAMAAEDLVADKLGVNGPRGVAFDDPGPGPAENYSGRLIDFNTATDAQVTKWWSNEPEDYENLIQAYGVAYAFGAYLGRNYGGAGFFAGLYDRNSTGIQAITEEIQASGYGEVTPGTLLGRWGAAVVLSDRLSPGELITYNRGTSWNSTTLEGMQYNLGSINLFNYYRGSDYWNTVTGPNLNNYSPDKNLKPESNTYHRIASGVTGRQEITLEIPNPQWTTLTLVAR</sequence>
<comment type="caution">
    <text evidence="2">The sequence shown here is derived from an EMBL/GenBank/DDBJ whole genome shotgun (WGS) entry which is preliminary data.</text>
</comment>
<evidence type="ECO:0000256" key="1">
    <source>
        <dbReference type="SAM" id="MobiDB-lite"/>
    </source>
</evidence>
<keyword evidence="3" id="KW-1185">Reference proteome</keyword>
<reference evidence="2 3" key="1">
    <citation type="submission" date="2014-05" db="EMBL/GenBank/DDBJ databases">
        <title>De novo Genome Sequence of Spirocheata sp.</title>
        <authorList>
            <person name="Shivani Y."/>
            <person name="Subhash Y."/>
            <person name="Tushar L."/>
            <person name="Sasikala C."/>
            <person name="Ramana C.V."/>
        </authorList>
    </citation>
    <scope>NUCLEOTIDE SEQUENCE [LARGE SCALE GENOMIC DNA]</scope>
    <source>
        <strain evidence="2 3">JC230</strain>
    </source>
</reference>
<dbReference type="AlphaFoldDB" id="A0A098QVY0"/>
<feature type="region of interest" description="Disordered" evidence="1">
    <location>
        <begin position="90"/>
        <end position="155"/>
    </location>
</feature>
<name>A0A098QVY0_9SPIO</name>